<organism evidence="1 2">
    <name type="scientific">Caerostris extrusa</name>
    <name type="common">Bark spider</name>
    <name type="synonym">Caerostris bankana</name>
    <dbReference type="NCBI Taxonomy" id="172846"/>
    <lineage>
        <taxon>Eukaryota</taxon>
        <taxon>Metazoa</taxon>
        <taxon>Ecdysozoa</taxon>
        <taxon>Arthropoda</taxon>
        <taxon>Chelicerata</taxon>
        <taxon>Arachnida</taxon>
        <taxon>Araneae</taxon>
        <taxon>Araneomorphae</taxon>
        <taxon>Entelegynae</taxon>
        <taxon>Araneoidea</taxon>
        <taxon>Araneidae</taxon>
        <taxon>Caerostris</taxon>
    </lineage>
</organism>
<evidence type="ECO:0000313" key="1">
    <source>
        <dbReference type="EMBL" id="GIY66582.1"/>
    </source>
</evidence>
<dbReference type="AlphaFoldDB" id="A0AAV4V8Y5"/>
<accession>A0AAV4V8Y5</accession>
<comment type="caution">
    <text evidence="1">The sequence shown here is derived from an EMBL/GenBank/DDBJ whole genome shotgun (WGS) entry which is preliminary data.</text>
</comment>
<proteinExistence type="predicted"/>
<dbReference type="Proteomes" id="UP001054945">
    <property type="component" value="Unassembled WGS sequence"/>
</dbReference>
<gene>
    <name evidence="1" type="ORF">CEXT_331001</name>
</gene>
<evidence type="ECO:0000313" key="2">
    <source>
        <dbReference type="Proteomes" id="UP001054945"/>
    </source>
</evidence>
<name>A0AAV4V8Y5_CAEEX</name>
<reference evidence="1 2" key="1">
    <citation type="submission" date="2021-06" db="EMBL/GenBank/DDBJ databases">
        <title>Caerostris extrusa draft genome.</title>
        <authorList>
            <person name="Kono N."/>
            <person name="Arakawa K."/>
        </authorList>
    </citation>
    <scope>NUCLEOTIDE SEQUENCE [LARGE SCALE GENOMIC DNA]</scope>
</reference>
<protein>
    <submittedName>
        <fullName evidence="1">Uncharacterized protein</fullName>
    </submittedName>
</protein>
<sequence length="257" mass="29169">MVKIICGPHVQLNLSNEHFNDVRRVVDGGHQELLFSKNNAANGSNLLLHTTNVSKRTGNFLVSEHRVSHPLRDKLVPLQVKGNVELPGYKVWGWGADSLNNRTEHKYHNPPNPSSCMLNEVLYAAAHLIPIKNLLEKPGTLDDLCSLNSIEYVEYFLQEIRSLNAGEMPISSLNSSNFIMCLIKIQGYHSLEETDSPSELVNFNSVWSVMVLIKSGYSRYALECHKTFYQQKTVRFWSCCLAFVPWPSPKLRDDDNL</sequence>
<keyword evidence="2" id="KW-1185">Reference proteome</keyword>
<dbReference type="EMBL" id="BPLR01014134">
    <property type="protein sequence ID" value="GIY66582.1"/>
    <property type="molecule type" value="Genomic_DNA"/>
</dbReference>